<dbReference type="InterPro" id="IPR029058">
    <property type="entry name" value="AB_hydrolase_fold"/>
</dbReference>
<evidence type="ECO:0000313" key="4">
    <source>
        <dbReference type="Proteomes" id="UP000785200"/>
    </source>
</evidence>
<dbReference type="PANTHER" id="PTHR11559">
    <property type="entry name" value="CARBOXYLESTERASE"/>
    <property type="match status" value="1"/>
</dbReference>
<protein>
    <submittedName>
        <fullName evidence="3">Carboxylesterase patB</fullName>
    </submittedName>
</protein>
<name>A0A9P7AUN7_9HELO</name>
<dbReference type="Pfam" id="PF00135">
    <property type="entry name" value="COesterase"/>
    <property type="match status" value="1"/>
</dbReference>
<evidence type="ECO:0000313" key="3">
    <source>
        <dbReference type="EMBL" id="KAG0646665.1"/>
    </source>
</evidence>
<feature type="signal peptide" evidence="1">
    <location>
        <begin position="1"/>
        <end position="19"/>
    </location>
</feature>
<dbReference type="OrthoDB" id="408631at2759"/>
<sequence length="202" mass="21988">MRSSWTVLVVFMASTFALTLPTVDLGYAIHQPTINVCISTTTVAGWFRNRTNSPREANQYCFATEIESVLIYVQETGQYYNFSNIRYAAAPTGKLRFAAPVAPQGRNRTINTGQISSICPQAKPAWLLTEQQFIAGVPLATLLNESSSSAPSLSNLPTPDPSTSDDCLFLDVMVPEKQNVVGTVVLKVVSIPDPKKISSNLT</sequence>
<dbReference type="InterPro" id="IPR002018">
    <property type="entry name" value="CarbesteraseB"/>
</dbReference>
<keyword evidence="1" id="KW-0732">Signal</keyword>
<proteinExistence type="predicted"/>
<dbReference type="Proteomes" id="UP000785200">
    <property type="component" value="Unassembled WGS sequence"/>
</dbReference>
<dbReference type="AlphaFoldDB" id="A0A9P7AUN7"/>
<reference evidence="3" key="1">
    <citation type="submission" date="2019-07" db="EMBL/GenBank/DDBJ databases">
        <title>Hyphodiscus hymeniophilus genome sequencing and assembly.</title>
        <authorList>
            <person name="Kramer G."/>
            <person name="Nodwell J."/>
        </authorList>
    </citation>
    <scope>NUCLEOTIDE SEQUENCE</scope>
    <source>
        <strain evidence="3">ATCC 34498</strain>
    </source>
</reference>
<keyword evidence="4" id="KW-1185">Reference proteome</keyword>
<comment type="caution">
    <text evidence="3">The sequence shown here is derived from an EMBL/GenBank/DDBJ whole genome shotgun (WGS) entry which is preliminary data.</text>
</comment>
<organism evidence="3 4">
    <name type="scientific">Hyphodiscus hymeniophilus</name>
    <dbReference type="NCBI Taxonomy" id="353542"/>
    <lineage>
        <taxon>Eukaryota</taxon>
        <taxon>Fungi</taxon>
        <taxon>Dikarya</taxon>
        <taxon>Ascomycota</taxon>
        <taxon>Pezizomycotina</taxon>
        <taxon>Leotiomycetes</taxon>
        <taxon>Helotiales</taxon>
        <taxon>Hyphodiscaceae</taxon>
        <taxon>Hyphodiscus</taxon>
    </lineage>
</organism>
<evidence type="ECO:0000259" key="2">
    <source>
        <dbReference type="Pfam" id="PF00135"/>
    </source>
</evidence>
<feature type="domain" description="Carboxylesterase type B" evidence="2">
    <location>
        <begin position="74"/>
        <end position="178"/>
    </location>
</feature>
<accession>A0A9P7AUN7</accession>
<evidence type="ECO:0000256" key="1">
    <source>
        <dbReference type="SAM" id="SignalP"/>
    </source>
</evidence>
<gene>
    <name evidence="3" type="ORF">D0Z07_7422</name>
</gene>
<dbReference type="EMBL" id="VNKQ01000015">
    <property type="protein sequence ID" value="KAG0646665.1"/>
    <property type="molecule type" value="Genomic_DNA"/>
</dbReference>
<dbReference type="InterPro" id="IPR050309">
    <property type="entry name" value="Type-B_Carboxylest/Lipase"/>
</dbReference>
<dbReference type="Gene3D" id="3.40.50.1820">
    <property type="entry name" value="alpha/beta hydrolase"/>
    <property type="match status" value="1"/>
</dbReference>
<dbReference type="SUPFAM" id="SSF53474">
    <property type="entry name" value="alpha/beta-Hydrolases"/>
    <property type="match status" value="1"/>
</dbReference>
<feature type="chain" id="PRO_5040517275" evidence="1">
    <location>
        <begin position="20"/>
        <end position="202"/>
    </location>
</feature>